<proteinExistence type="inferred from homology"/>
<dbReference type="InterPro" id="IPR036881">
    <property type="entry name" value="Glyco_hydro_3_C_sf"/>
</dbReference>
<dbReference type="SUPFAM" id="SSF52279">
    <property type="entry name" value="Beta-D-glucan exohydrolase, C-terminal domain"/>
    <property type="match status" value="1"/>
</dbReference>
<evidence type="ECO:0000313" key="7">
    <source>
        <dbReference type="EMBL" id="SNR31499.1"/>
    </source>
</evidence>
<dbReference type="Gene3D" id="3.20.20.300">
    <property type="entry name" value="Glycoside hydrolase, family 3, N-terminal domain"/>
    <property type="match status" value="1"/>
</dbReference>
<dbReference type="Pfam" id="PF01915">
    <property type="entry name" value="Glyco_hydro_3_C"/>
    <property type="match status" value="1"/>
</dbReference>
<gene>
    <name evidence="7" type="ORF">SAMN06265371_101148</name>
</gene>
<keyword evidence="5" id="KW-0732">Signal</keyword>
<evidence type="ECO:0000259" key="6">
    <source>
        <dbReference type="SMART" id="SM01217"/>
    </source>
</evidence>
<dbReference type="PANTHER" id="PTHR42715:SF10">
    <property type="entry name" value="BETA-GLUCOSIDASE"/>
    <property type="match status" value="1"/>
</dbReference>
<dbReference type="PROSITE" id="PS00775">
    <property type="entry name" value="GLYCOSYL_HYDROL_F3"/>
    <property type="match status" value="1"/>
</dbReference>
<dbReference type="SMART" id="SM01217">
    <property type="entry name" value="Fn3_like"/>
    <property type="match status" value="1"/>
</dbReference>
<evidence type="ECO:0000256" key="4">
    <source>
        <dbReference type="RuleBase" id="RU361161"/>
    </source>
</evidence>
<dbReference type="GO" id="GO:0004553">
    <property type="term" value="F:hydrolase activity, hydrolyzing O-glycosyl compounds"/>
    <property type="evidence" value="ECO:0007669"/>
    <property type="project" value="InterPro"/>
</dbReference>
<dbReference type="RefSeq" id="WP_089379822.1">
    <property type="nucleotide sequence ID" value="NZ_FZNT01000001.1"/>
</dbReference>
<keyword evidence="3" id="KW-0119">Carbohydrate metabolism</keyword>
<dbReference type="GO" id="GO:0005975">
    <property type="term" value="P:carbohydrate metabolic process"/>
    <property type="evidence" value="ECO:0007669"/>
    <property type="project" value="InterPro"/>
</dbReference>
<protein>
    <submittedName>
        <fullName evidence="7">Beta-glucosidase</fullName>
    </submittedName>
</protein>
<dbReference type="Gene3D" id="3.40.50.1700">
    <property type="entry name" value="Glycoside hydrolase family 3 C-terminal domain"/>
    <property type="match status" value="1"/>
</dbReference>
<evidence type="ECO:0000256" key="3">
    <source>
        <dbReference type="ARBA" id="ARBA00023277"/>
    </source>
</evidence>
<dbReference type="Gene3D" id="2.60.40.10">
    <property type="entry name" value="Immunoglobulins"/>
    <property type="match status" value="1"/>
</dbReference>
<dbReference type="InterPro" id="IPR019800">
    <property type="entry name" value="Glyco_hydro_3_AS"/>
</dbReference>
<dbReference type="OrthoDB" id="9805821at2"/>
<dbReference type="InterPro" id="IPR017853">
    <property type="entry name" value="GH"/>
</dbReference>
<dbReference type="InterPro" id="IPR026891">
    <property type="entry name" value="Fn3-like"/>
</dbReference>
<dbReference type="Pfam" id="PF14310">
    <property type="entry name" value="Fn3-like"/>
    <property type="match status" value="1"/>
</dbReference>
<evidence type="ECO:0000256" key="2">
    <source>
        <dbReference type="ARBA" id="ARBA00022801"/>
    </source>
</evidence>
<evidence type="ECO:0000256" key="1">
    <source>
        <dbReference type="ARBA" id="ARBA00005336"/>
    </source>
</evidence>
<evidence type="ECO:0000313" key="8">
    <source>
        <dbReference type="Proteomes" id="UP000198384"/>
    </source>
</evidence>
<feature type="chain" id="PRO_5013348502" evidence="5">
    <location>
        <begin position="30"/>
        <end position="792"/>
    </location>
</feature>
<name>A0A238VD86_9FLAO</name>
<feature type="domain" description="Fibronectin type III-like" evidence="6">
    <location>
        <begin position="694"/>
        <end position="762"/>
    </location>
</feature>
<dbReference type="InterPro" id="IPR036962">
    <property type="entry name" value="Glyco_hydro_3_N_sf"/>
</dbReference>
<dbReference type="Proteomes" id="UP000198384">
    <property type="component" value="Unassembled WGS sequence"/>
</dbReference>
<sequence length="792" mass="87404">MNLLKSISLKHLALTASLFFSIGIGQLFAQNQTPFYTSETNEVVDAIMAKMTMEEKLAQIVGTRLKFVMENGKFSSEKAKEHMPFGIGHFCQFSSGLTLSPEELRDLVRDVQHFLMTETDLKIPAIFHEEAITGFATQGATTFPQQIGMGCTWNPELISKNTASTTKNMRAAGATFALSPMLDLSRTAHWNRLEESYGEDAYLTSRLGVAFVKGLQGDDFRTGVAATVKHFAGYGTSNNDTKELYEEYLMPHEACIKIGGAKSVMPSYGVYRSLPVVANPTMLDQMLRKEIGFDGLVVSDYFAVNKIYKGYKQAPSSMVAGAMALNAGVDIELSSPEAYPLLPEAIEKGLVTEKEINQAVKRSLTMKAKLGLLDKNPQIGQDGSLNFDPPENRKLAYESASQSIVLLKNNGILPLKKNIKKIALVGPNAATVHCLLGDYTYQSMISFWHSTEFDPENPKLITLKEGLETKLGSAVEILHERGCDWSAPLESTIDNSGLGDDRLSKLKLLTIKGLPQPDLENAIKISKESDVIIAAVGENLYLCGEGRERKGIRLPGAQEAFVEKLLATGKPVILVMFGGRQQLVSKFEDKCAAIVQAWFPGEEGGNAIADILVGNVNPSGKLCVTYPKDESKNEINYKRGYSEDNQPQYPFGYGLSYTNYKYSNLKVQSSANITDERFTVEFNIKNTGDRTGTEIVQLYVSPKESNSTLLPIQLKGFQRVELKPGEQKKVIFKISPEQFAQYINNKWIINPEKIEVLIGASSTDLRLKGEIDLNGTKKVLENGRSVFFSVNK</sequence>
<keyword evidence="4" id="KW-0326">Glycosidase</keyword>
<keyword evidence="2 4" id="KW-0378">Hydrolase</keyword>
<reference evidence="7 8" key="1">
    <citation type="submission" date="2017-06" db="EMBL/GenBank/DDBJ databases">
        <authorList>
            <person name="Kim H.J."/>
            <person name="Triplett B.A."/>
        </authorList>
    </citation>
    <scope>NUCLEOTIDE SEQUENCE [LARGE SCALE GENOMIC DNA]</scope>
    <source>
        <strain evidence="7 8">DSM 29150</strain>
    </source>
</reference>
<dbReference type="InterPro" id="IPR002772">
    <property type="entry name" value="Glyco_hydro_3_C"/>
</dbReference>
<comment type="similarity">
    <text evidence="1 4">Belongs to the glycosyl hydrolase 3 family.</text>
</comment>
<dbReference type="PANTHER" id="PTHR42715">
    <property type="entry name" value="BETA-GLUCOSIDASE"/>
    <property type="match status" value="1"/>
</dbReference>
<dbReference type="InterPro" id="IPR001764">
    <property type="entry name" value="Glyco_hydro_3_N"/>
</dbReference>
<feature type="signal peptide" evidence="5">
    <location>
        <begin position="1"/>
        <end position="29"/>
    </location>
</feature>
<dbReference type="Pfam" id="PF00933">
    <property type="entry name" value="Glyco_hydro_3"/>
    <property type="match status" value="1"/>
</dbReference>
<keyword evidence="8" id="KW-1185">Reference proteome</keyword>
<evidence type="ECO:0000256" key="5">
    <source>
        <dbReference type="SAM" id="SignalP"/>
    </source>
</evidence>
<organism evidence="7 8">
    <name type="scientific">Lutibacter agarilyticus</name>
    <dbReference type="NCBI Taxonomy" id="1109740"/>
    <lineage>
        <taxon>Bacteria</taxon>
        <taxon>Pseudomonadati</taxon>
        <taxon>Bacteroidota</taxon>
        <taxon>Flavobacteriia</taxon>
        <taxon>Flavobacteriales</taxon>
        <taxon>Flavobacteriaceae</taxon>
        <taxon>Lutibacter</taxon>
    </lineage>
</organism>
<dbReference type="PRINTS" id="PR00133">
    <property type="entry name" value="GLHYDRLASE3"/>
</dbReference>
<accession>A0A238VD86</accession>
<dbReference type="InterPro" id="IPR013783">
    <property type="entry name" value="Ig-like_fold"/>
</dbReference>
<dbReference type="SUPFAM" id="SSF51445">
    <property type="entry name" value="(Trans)glycosidases"/>
    <property type="match status" value="1"/>
</dbReference>
<dbReference type="EMBL" id="FZNT01000001">
    <property type="protein sequence ID" value="SNR31499.1"/>
    <property type="molecule type" value="Genomic_DNA"/>
</dbReference>
<dbReference type="AlphaFoldDB" id="A0A238VD86"/>
<dbReference type="InterPro" id="IPR050288">
    <property type="entry name" value="Cellulose_deg_GH3"/>
</dbReference>